<accession>A0A5J9UA39</accession>
<name>A0A5J9UA39_9POAL</name>
<protein>
    <submittedName>
        <fullName evidence="1">Uncharacterized protein</fullName>
    </submittedName>
</protein>
<comment type="caution">
    <text evidence="1">The sequence shown here is derived from an EMBL/GenBank/DDBJ whole genome shotgun (WGS) entry which is preliminary data.</text>
</comment>
<dbReference type="AlphaFoldDB" id="A0A5J9UA39"/>
<dbReference type="Gramene" id="TVU20040">
    <property type="protein sequence ID" value="TVU20040"/>
    <property type="gene ID" value="EJB05_36227"/>
</dbReference>
<gene>
    <name evidence="1" type="ORF">EJB05_36227</name>
</gene>
<proteinExistence type="predicted"/>
<evidence type="ECO:0000313" key="1">
    <source>
        <dbReference type="EMBL" id="TVU20040.1"/>
    </source>
</evidence>
<keyword evidence="2" id="KW-1185">Reference proteome</keyword>
<evidence type="ECO:0000313" key="2">
    <source>
        <dbReference type="Proteomes" id="UP000324897"/>
    </source>
</evidence>
<reference evidence="1 2" key="1">
    <citation type="journal article" date="2019" name="Sci. Rep.">
        <title>A high-quality genome of Eragrostis curvula grass provides insights into Poaceae evolution and supports new strategies to enhance forage quality.</title>
        <authorList>
            <person name="Carballo J."/>
            <person name="Santos B.A.C.M."/>
            <person name="Zappacosta D."/>
            <person name="Garbus I."/>
            <person name="Selva J.P."/>
            <person name="Gallo C.A."/>
            <person name="Diaz A."/>
            <person name="Albertini E."/>
            <person name="Caccamo M."/>
            <person name="Echenique V."/>
        </authorList>
    </citation>
    <scope>NUCLEOTIDE SEQUENCE [LARGE SCALE GENOMIC DNA]</scope>
    <source>
        <strain evidence="2">cv. Victoria</strain>
        <tissue evidence="1">Leaf</tissue>
    </source>
</reference>
<sequence length="84" mass="9288">MTCLTCTFGSARLALCCSRGYKMQLTAVHVGTYVIVSPLAWRAGDSVRDYPPDHGRPVLQRSHALCSRDACLLPIEQRRRLPSG</sequence>
<dbReference type="EMBL" id="RWGY01000029">
    <property type="protein sequence ID" value="TVU20040.1"/>
    <property type="molecule type" value="Genomic_DNA"/>
</dbReference>
<organism evidence="1 2">
    <name type="scientific">Eragrostis curvula</name>
    <name type="common">weeping love grass</name>
    <dbReference type="NCBI Taxonomy" id="38414"/>
    <lineage>
        <taxon>Eukaryota</taxon>
        <taxon>Viridiplantae</taxon>
        <taxon>Streptophyta</taxon>
        <taxon>Embryophyta</taxon>
        <taxon>Tracheophyta</taxon>
        <taxon>Spermatophyta</taxon>
        <taxon>Magnoliopsida</taxon>
        <taxon>Liliopsida</taxon>
        <taxon>Poales</taxon>
        <taxon>Poaceae</taxon>
        <taxon>PACMAD clade</taxon>
        <taxon>Chloridoideae</taxon>
        <taxon>Eragrostideae</taxon>
        <taxon>Eragrostidinae</taxon>
        <taxon>Eragrostis</taxon>
    </lineage>
</organism>
<dbReference type="Proteomes" id="UP000324897">
    <property type="component" value="Chromosome 7"/>
</dbReference>